<dbReference type="InterPro" id="IPR015911">
    <property type="entry name" value="Phosphoglycerate_kinase_CS"/>
</dbReference>
<comment type="similarity">
    <text evidence="2 9 10">Belongs to the phosphoglycerate kinase family.</text>
</comment>
<organism evidence="11 12">
    <name type="scientific">Mesosutterella porci</name>
    <dbReference type="NCBI Taxonomy" id="2915351"/>
    <lineage>
        <taxon>Bacteria</taxon>
        <taxon>Pseudomonadati</taxon>
        <taxon>Pseudomonadota</taxon>
        <taxon>Betaproteobacteria</taxon>
        <taxon>Burkholderiales</taxon>
        <taxon>Sutterellaceae</taxon>
        <taxon>Mesosutterella</taxon>
    </lineage>
</organism>
<proteinExistence type="inferred from homology"/>
<dbReference type="PANTHER" id="PTHR11406:SF23">
    <property type="entry name" value="PHOSPHOGLYCERATE KINASE 1, CHLOROPLASTIC-RELATED"/>
    <property type="match status" value="1"/>
</dbReference>
<accession>A0ABS9MTI6</accession>
<comment type="caution">
    <text evidence="11">The sequence shown here is derived from an EMBL/GenBank/DDBJ whole genome shotgun (WGS) entry which is preliminary data.</text>
</comment>
<dbReference type="PIRSF" id="PIRSF000724">
    <property type="entry name" value="Pgk"/>
    <property type="match status" value="1"/>
</dbReference>
<protein>
    <recommendedName>
        <fullName evidence="4 9">Phosphoglycerate kinase</fullName>
        <ecNumber evidence="4 9">2.7.2.3</ecNumber>
    </recommendedName>
</protein>
<evidence type="ECO:0000313" key="11">
    <source>
        <dbReference type="EMBL" id="MCG5031313.1"/>
    </source>
</evidence>
<evidence type="ECO:0000256" key="5">
    <source>
        <dbReference type="ARBA" id="ARBA00022679"/>
    </source>
</evidence>
<evidence type="ECO:0000256" key="4">
    <source>
        <dbReference type="ARBA" id="ARBA00013061"/>
    </source>
</evidence>
<comment type="subunit">
    <text evidence="3 9">Monomer.</text>
</comment>
<dbReference type="Proteomes" id="UP001297600">
    <property type="component" value="Unassembled WGS sequence"/>
</dbReference>
<dbReference type="EMBL" id="JAKNCT010000008">
    <property type="protein sequence ID" value="MCG5031313.1"/>
    <property type="molecule type" value="Genomic_DNA"/>
</dbReference>
<dbReference type="PANTHER" id="PTHR11406">
    <property type="entry name" value="PHOSPHOGLYCERATE KINASE"/>
    <property type="match status" value="1"/>
</dbReference>
<feature type="binding site" evidence="9">
    <location>
        <begin position="353"/>
        <end position="356"/>
    </location>
    <ligand>
        <name>ATP</name>
        <dbReference type="ChEBI" id="CHEBI:30616"/>
    </ligand>
</feature>
<feature type="binding site" evidence="9">
    <location>
        <begin position="25"/>
        <end position="27"/>
    </location>
    <ligand>
        <name>substrate</name>
    </ligand>
</feature>
<feature type="binding site" evidence="9">
    <location>
        <position position="151"/>
    </location>
    <ligand>
        <name>substrate</name>
    </ligand>
</feature>
<evidence type="ECO:0000256" key="10">
    <source>
        <dbReference type="RuleBase" id="RU000532"/>
    </source>
</evidence>
<dbReference type="InterPro" id="IPR001576">
    <property type="entry name" value="Phosphoglycerate_kinase"/>
</dbReference>
<evidence type="ECO:0000313" key="12">
    <source>
        <dbReference type="Proteomes" id="UP001297600"/>
    </source>
</evidence>
<gene>
    <name evidence="9" type="primary">pgk</name>
    <name evidence="11" type="ORF">MAF45_07650</name>
</gene>
<evidence type="ECO:0000256" key="3">
    <source>
        <dbReference type="ARBA" id="ARBA00011245"/>
    </source>
</evidence>
<keyword evidence="12" id="KW-1185">Reference proteome</keyword>
<dbReference type="EC" id="2.7.2.3" evidence="4 9"/>
<sequence length="404" mass="42804">MRVKTLEELAGSGVLKGRRVLIRSDLNAPHDEAGNVTDDTRLRASLPAYRMALEAGAAVMVMSHRGRPTEGSLRPEDSLEHVAARLSELLGRRVPLVRDWLDGVEVKPGEIVLLENCRCNKGEKKNDPELARRYASLCDVYVNDAFGTAHRAQASTEGVARVAKVACAGPLLAREIDALTRAVEEARHPLMAIVAGSKVSTKLTILNHLAGRVDRLVVGGGIANTFLLARGAAIGRSLAEPDLVPECLMVLETLKSKGAEMPLPVDVVVSKSFSPEGPYRTCAVGEVADDEMILDIGPESRRALDREVRAARTIVWNGPVGVFEMEPFAGGTKALAESVAAATAQGAFSIVGGGDTISAVRSFGVADKVSYISTGGGAFLEFLEGKTLPAVAALEARADDPVKL</sequence>
<comment type="pathway">
    <text evidence="9">Carbohydrate degradation; glycolysis; pyruvate from D-glyceraldehyde 3-phosphate: step 2/5.</text>
</comment>
<dbReference type="InterPro" id="IPR015824">
    <property type="entry name" value="Phosphoglycerate_kinase_N"/>
</dbReference>
<keyword evidence="8 9" id="KW-0067">ATP-binding</keyword>
<name>A0ABS9MTI6_9BURK</name>
<comment type="caution">
    <text evidence="9">Lacks conserved residue(s) required for the propagation of feature annotation.</text>
</comment>
<evidence type="ECO:0000256" key="7">
    <source>
        <dbReference type="ARBA" id="ARBA00022777"/>
    </source>
</evidence>
<feature type="binding site" evidence="9">
    <location>
        <position position="118"/>
    </location>
    <ligand>
        <name>substrate</name>
    </ligand>
</feature>
<dbReference type="GO" id="GO:0016301">
    <property type="term" value="F:kinase activity"/>
    <property type="evidence" value="ECO:0007669"/>
    <property type="project" value="UniProtKB-KW"/>
</dbReference>
<keyword evidence="6 9" id="KW-0547">Nucleotide-binding</keyword>
<keyword evidence="9" id="KW-0963">Cytoplasm</keyword>
<dbReference type="PRINTS" id="PR00477">
    <property type="entry name" value="PHGLYCKINASE"/>
</dbReference>
<reference evidence="11 12" key="1">
    <citation type="submission" date="2022-02" db="EMBL/GenBank/DDBJ databases">
        <title>Mesosutterella porci, a novel member of the family Sutterellaceae from pig feces.</title>
        <authorList>
            <person name="Wylensek D."/>
            <person name="Clavel T."/>
        </authorList>
    </citation>
    <scope>NUCLEOTIDE SEQUENCE [LARGE SCALE GENOMIC DNA]</scope>
    <source>
        <strain evidence="12">oilRF-744-wt-GAM-9</strain>
    </source>
</reference>
<dbReference type="RefSeq" id="WP_237979044.1">
    <property type="nucleotide sequence ID" value="NZ_JAKNCT010000008.1"/>
</dbReference>
<evidence type="ECO:0000256" key="8">
    <source>
        <dbReference type="ARBA" id="ARBA00022840"/>
    </source>
</evidence>
<dbReference type="Gene3D" id="3.40.50.1260">
    <property type="entry name" value="Phosphoglycerate kinase, N-terminal domain"/>
    <property type="match status" value="2"/>
</dbReference>
<evidence type="ECO:0000256" key="9">
    <source>
        <dbReference type="HAMAP-Rule" id="MF_00145"/>
    </source>
</evidence>
<feature type="binding site" evidence="9">
    <location>
        <position position="41"/>
    </location>
    <ligand>
        <name>substrate</name>
    </ligand>
</feature>
<dbReference type="HAMAP" id="MF_00145">
    <property type="entry name" value="Phosphoglyc_kinase"/>
    <property type="match status" value="1"/>
</dbReference>
<evidence type="ECO:0000256" key="6">
    <source>
        <dbReference type="ARBA" id="ARBA00022741"/>
    </source>
</evidence>
<dbReference type="Pfam" id="PF00162">
    <property type="entry name" value="PGK"/>
    <property type="match status" value="1"/>
</dbReference>
<feature type="binding site" evidence="9">
    <location>
        <position position="324"/>
    </location>
    <ligand>
        <name>ATP</name>
        <dbReference type="ChEBI" id="CHEBI:30616"/>
    </ligand>
</feature>
<evidence type="ECO:0000256" key="2">
    <source>
        <dbReference type="ARBA" id="ARBA00008982"/>
    </source>
</evidence>
<dbReference type="PROSITE" id="PS00111">
    <property type="entry name" value="PGLYCERATE_KINASE"/>
    <property type="match status" value="1"/>
</dbReference>
<evidence type="ECO:0000256" key="1">
    <source>
        <dbReference type="ARBA" id="ARBA00000642"/>
    </source>
</evidence>
<keyword evidence="5 9" id="KW-0808">Transferase</keyword>
<dbReference type="SUPFAM" id="SSF53748">
    <property type="entry name" value="Phosphoglycerate kinase"/>
    <property type="match status" value="1"/>
</dbReference>
<feature type="binding site" evidence="9">
    <location>
        <begin position="64"/>
        <end position="67"/>
    </location>
    <ligand>
        <name>substrate</name>
    </ligand>
</feature>
<keyword evidence="9" id="KW-0324">Glycolysis</keyword>
<comment type="catalytic activity">
    <reaction evidence="1 9 10">
        <text>(2R)-3-phosphoglycerate + ATP = (2R)-3-phospho-glyceroyl phosphate + ADP</text>
        <dbReference type="Rhea" id="RHEA:14801"/>
        <dbReference type="ChEBI" id="CHEBI:30616"/>
        <dbReference type="ChEBI" id="CHEBI:57604"/>
        <dbReference type="ChEBI" id="CHEBI:58272"/>
        <dbReference type="ChEBI" id="CHEBI:456216"/>
        <dbReference type="EC" id="2.7.2.3"/>
    </reaction>
</comment>
<keyword evidence="7 9" id="KW-0418">Kinase</keyword>
<dbReference type="InterPro" id="IPR036043">
    <property type="entry name" value="Phosphoglycerate_kinase_sf"/>
</dbReference>
<comment type="subcellular location">
    <subcellularLocation>
        <location evidence="9">Cytoplasm</location>
    </subcellularLocation>
</comment>
<feature type="binding site" evidence="9">
    <location>
        <position position="202"/>
    </location>
    <ligand>
        <name>ATP</name>
        <dbReference type="ChEBI" id="CHEBI:30616"/>
    </ligand>
</feature>